<evidence type="ECO:0008006" key="3">
    <source>
        <dbReference type="Google" id="ProtNLM"/>
    </source>
</evidence>
<keyword evidence="2" id="KW-1185">Reference proteome</keyword>
<comment type="caution">
    <text evidence="1">The sequence shown here is derived from an EMBL/GenBank/DDBJ whole genome shotgun (WGS) entry which is preliminary data.</text>
</comment>
<protein>
    <recommendedName>
        <fullName evidence="3">Lipoprotein</fullName>
    </recommendedName>
</protein>
<name>A0ABV4CS70_9BACT</name>
<dbReference type="PROSITE" id="PS51257">
    <property type="entry name" value="PROKAR_LIPOPROTEIN"/>
    <property type="match status" value="1"/>
</dbReference>
<dbReference type="EMBL" id="JBCLPP010000002">
    <property type="protein sequence ID" value="MEY8244228.1"/>
    <property type="molecule type" value="Genomic_DNA"/>
</dbReference>
<sequence>MKKSAITELLFGNSLRLTGVVCCILFMSGCCKIFDGGNRFTKENQTALYGKDYIPKIKGLNTQGYFYGNNDHGWYEALVLYPDGTAIDYTGSKLYDSLKGKYLPTLDALINDTHFSRFIYSQRNDTLILDNYLHLCNGRYLTSRYYFIEDKNTLRFFKYIYYPEKGKTGSVINKNEVLHFVPVDTLPNMPEPWLKKQKWMWENEDEWKDYKRELKARKDSIKRARKLKTNH</sequence>
<accession>A0ABV4CS70</accession>
<reference evidence="1 2" key="1">
    <citation type="submission" date="2024-03" db="EMBL/GenBank/DDBJ databases">
        <title>Mouse gut bacterial collection (mGBC) of GemPharmatech.</title>
        <authorList>
            <person name="He Y."/>
            <person name="Dong L."/>
            <person name="Wu D."/>
            <person name="Gao X."/>
            <person name="Lin Z."/>
        </authorList>
    </citation>
    <scope>NUCLEOTIDE SEQUENCE [LARGE SCALE GENOMIC DNA]</scope>
    <source>
        <strain evidence="1 2">54-13</strain>
    </source>
</reference>
<evidence type="ECO:0000313" key="2">
    <source>
        <dbReference type="Proteomes" id="UP001565200"/>
    </source>
</evidence>
<gene>
    <name evidence="1" type="ORF">AAK873_01195</name>
</gene>
<evidence type="ECO:0000313" key="1">
    <source>
        <dbReference type="EMBL" id="MEY8244228.1"/>
    </source>
</evidence>
<organism evidence="1 2">
    <name type="scientific">Heminiphilus faecis</name>
    <dbReference type="NCBI Taxonomy" id="2601703"/>
    <lineage>
        <taxon>Bacteria</taxon>
        <taxon>Pseudomonadati</taxon>
        <taxon>Bacteroidota</taxon>
        <taxon>Bacteroidia</taxon>
        <taxon>Bacteroidales</taxon>
        <taxon>Muribaculaceae</taxon>
        <taxon>Heminiphilus</taxon>
    </lineage>
</organism>
<dbReference type="RefSeq" id="WP_121699001.1">
    <property type="nucleotide sequence ID" value="NZ_JBCLPP010000002.1"/>
</dbReference>
<dbReference type="Proteomes" id="UP001565200">
    <property type="component" value="Unassembled WGS sequence"/>
</dbReference>
<proteinExistence type="predicted"/>